<dbReference type="InterPro" id="IPR007837">
    <property type="entry name" value="DinB"/>
</dbReference>
<evidence type="ECO:0000256" key="3">
    <source>
        <dbReference type="PIRSR" id="PIRSR607837-1"/>
    </source>
</evidence>
<evidence type="ECO:0000256" key="2">
    <source>
        <dbReference type="ARBA" id="ARBA00022723"/>
    </source>
</evidence>
<dbReference type="EMBL" id="NPCC01000008">
    <property type="protein sequence ID" value="PAE89494.1"/>
    <property type="molecule type" value="Genomic_DNA"/>
</dbReference>
<name>A0A268P165_SHOCL</name>
<feature type="binding site" evidence="3">
    <location>
        <position position="126"/>
    </location>
    <ligand>
        <name>a divalent metal cation</name>
        <dbReference type="ChEBI" id="CHEBI:60240"/>
    </ligand>
</feature>
<feature type="binding site" evidence="3">
    <location>
        <position position="48"/>
    </location>
    <ligand>
        <name>a divalent metal cation</name>
        <dbReference type="ChEBI" id="CHEBI:60240"/>
    </ligand>
</feature>
<evidence type="ECO:0000256" key="1">
    <source>
        <dbReference type="ARBA" id="ARBA00008635"/>
    </source>
</evidence>
<accession>A0A268P165</accession>
<keyword evidence="2 3" id="KW-0479">Metal-binding</keyword>
<dbReference type="RefSeq" id="WP_035201792.1">
    <property type="nucleotide sequence ID" value="NZ_BOQQ01000002.1"/>
</dbReference>
<evidence type="ECO:0000313" key="5">
    <source>
        <dbReference type="Proteomes" id="UP000216207"/>
    </source>
</evidence>
<dbReference type="Proteomes" id="UP000216207">
    <property type="component" value="Unassembled WGS sequence"/>
</dbReference>
<evidence type="ECO:0000313" key="4">
    <source>
        <dbReference type="EMBL" id="PAE89494.1"/>
    </source>
</evidence>
<comment type="similarity">
    <text evidence="1">Belongs to the DinB family.</text>
</comment>
<reference evidence="4 5" key="1">
    <citation type="submission" date="2017-07" db="EMBL/GenBank/DDBJ databases">
        <title>Isolation and whole genome analysis of endospore-forming bacteria from heroin.</title>
        <authorList>
            <person name="Kalinowski J."/>
            <person name="Ahrens B."/>
            <person name="Al-Dilaimi A."/>
            <person name="Winkler A."/>
            <person name="Wibberg D."/>
            <person name="Schleenbecker U."/>
            <person name="Ruckert C."/>
            <person name="Wolfel R."/>
            <person name="Grass G."/>
        </authorList>
    </citation>
    <scope>NUCLEOTIDE SEQUENCE [LARGE SCALE GENOMIC DNA]</scope>
    <source>
        <strain evidence="4 5">7539</strain>
    </source>
</reference>
<feature type="binding site" evidence="3">
    <location>
        <position position="130"/>
    </location>
    <ligand>
        <name>a divalent metal cation</name>
        <dbReference type="ChEBI" id="CHEBI:60240"/>
    </ligand>
</feature>
<dbReference type="InterPro" id="IPR034660">
    <property type="entry name" value="DinB/YfiT-like"/>
</dbReference>
<proteinExistence type="inferred from homology"/>
<sequence>MYRTVNDFLQEWQEEADLTKSVISAVTDEKKNQAIAEGHNTLSWLSWHLATTPAFFAGGVGLALHISADLSNEPPSIKEIVETYEAVTAELAKQASSLSDEALEEQVDFIGAKVARGVILRKLVNHQIHHRGQMTVLLRQAGLTVPGVYGPTKEQQLG</sequence>
<organism evidence="4 5">
    <name type="scientific">Shouchella clausii</name>
    <name type="common">Alkalihalobacillus clausii</name>
    <dbReference type="NCBI Taxonomy" id="79880"/>
    <lineage>
        <taxon>Bacteria</taxon>
        <taxon>Bacillati</taxon>
        <taxon>Bacillota</taxon>
        <taxon>Bacilli</taxon>
        <taxon>Bacillales</taxon>
        <taxon>Bacillaceae</taxon>
        <taxon>Shouchella</taxon>
    </lineage>
</organism>
<dbReference type="Gene3D" id="1.20.120.450">
    <property type="entry name" value="dinb family like domain"/>
    <property type="match status" value="1"/>
</dbReference>
<dbReference type="SUPFAM" id="SSF109854">
    <property type="entry name" value="DinB/YfiT-like putative metalloenzymes"/>
    <property type="match status" value="1"/>
</dbReference>
<gene>
    <name evidence="4" type="ORF">CHH72_07600</name>
</gene>
<protein>
    <submittedName>
        <fullName evidence="4">Damage-inducible protein DinB</fullName>
    </submittedName>
</protein>
<dbReference type="AlphaFoldDB" id="A0A268P165"/>
<dbReference type="GO" id="GO:0046872">
    <property type="term" value="F:metal ion binding"/>
    <property type="evidence" value="ECO:0007669"/>
    <property type="project" value="UniProtKB-KW"/>
</dbReference>
<dbReference type="Pfam" id="PF05163">
    <property type="entry name" value="DinB"/>
    <property type="match status" value="1"/>
</dbReference>
<comment type="caution">
    <text evidence="4">The sequence shown here is derived from an EMBL/GenBank/DDBJ whole genome shotgun (WGS) entry which is preliminary data.</text>
</comment>